<evidence type="ECO:0000313" key="2">
    <source>
        <dbReference type="Proteomes" id="UP000619293"/>
    </source>
</evidence>
<keyword evidence="2" id="KW-1185">Reference proteome</keyword>
<dbReference type="AlphaFoldDB" id="A0A8J3K1C5"/>
<accession>A0A8J3K1C5</accession>
<dbReference type="EMBL" id="BONG01000005">
    <property type="protein sequence ID" value="GIF87634.1"/>
    <property type="molecule type" value="Genomic_DNA"/>
</dbReference>
<organism evidence="1 2">
    <name type="scientific">Catellatospora chokoriensis</name>
    <dbReference type="NCBI Taxonomy" id="310353"/>
    <lineage>
        <taxon>Bacteria</taxon>
        <taxon>Bacillati</taxon>
        <taxon>Actinomycetota</taxon>
        <taxon>Actinomycetes</taxon>
        <taxon>Micromonosporales</taxon>
        <taxon>Micromonosporaceae</taxon>
        <taxon>Catellatospora</taxon>
    </lineage>
</organism>
<evidence type="ECO:0008006" key="3">
    <source>
        <dbReference type="Google" id="ProtNLM"/>
    </source>
</evidence>
<dbReference type="Proteomes" id="UP000619293">
    <property type="component" value="Unassembled WGS sequence"/>
</dbReference>
<evidence type="ECO:0000313" key="1">
    <source>
        <dbReference type="EMBL" id="GIF87634.1"/>
    </source>
</evidence>
<gene>
    <name evidence="1" type="ORF">Cch02nite_10780</name>
</gene>
<protein>
    <recommendedName>
        <fullName evidence="3">Ferredoxin</fullName>
    </recommendedName>
</protein>
<name>A0A8J3K1C5_9ACTN</name>
<reference evidence="1 2" key="1">
    <citation type="submission" date="2021-01" db="EMBL/GenBank/DDBJ databases">
        <title>Whole genome shotgun sequence of Catellatospora chokoriensis NBRC 107358.</title>
        <authorList>
            <person name="Komaki H."/>
            <person name="Tamura T."/>
        </authorList>
    </citation>
    <scope>NUCLEOTIDE SEQUENCE [LARGE SCALE GENOMIC DNA]</scope>
    <source>
        <strain evidence="1 2">NBRC 107358</strain>
    </source>
</reference>
<dbReference type="RefSeq" id="WP_191839547.1">
    <property type="nucleotide sequence ID" value="NZ_BAAALB010000007.1"/>
</dbReference>
<comment type="caution">
    <text evidence="1">The sequence shown here is derived from an EMBL/GenBank/DDBJ whole genome shotgun (WGS) entry which is preliminary data.</text>
</comment>
<sequence length="199" mass="23297">MIDYWDPLPTARRLVESFNEPAEELFTGRWEQRNWRNVPGPFYAGETDSLAIGRLDAANHICYDDDLGGGFGSEFIYRQPANERETEAVIHGCRLELYRGYNWDGNDHWTTETVRGWWRDRSRVRQWAVAIAADWGADTHPHWGYNADPRYLGHYHDAAQGHRDFVAYLDDGLEAYLRGYLFWLEQQRQPRPGEALPHL</sequence>
<proteinExistence type="predicted"/>